<feature type="compositionally biased region" description="Polar residues" evidence="1">
    <location>
        <begin position="348"/>
        <end position="364"/>
    </location>
</feature>
<feature type="compositionally biased region" description="Polar residues" evidence="1">
    <location>
        <begin position="378"/>
        <end position="392"/>
    </location>
</feature>
<feature type="region of interest" description="Disordered" evidence="1">
    <location>
        <begin position="288"/>
        <end position="392"/>
    </location>
</feature>
<feature type="compositionally biased region" description="Low complexity" evidence="1">
    <location>
        <begin position="302"/>
        <end position="317"/>
    </location>
</feature>
<feature type="compositionally biased region" description="Polar residues" evidence="1">
    <location>
        <begin position="288"/>
        <end position="300"/>
    </location>
</feature>
<organism evidence="2 3">
    <name type="scientific">Rotaria magnacalcarata</name>
    <dbReference type="NCBI Taxonomy" id="392030"/>
    <lineage>
        <taxon>Eukaryota</taxon>
        <taxon>Metazoa</taxon>
        <taxon>Spiralia</taxon>
        <taxon>Gnathifera</taxon>
        <taxon>Rotifera</taxon>
        <taxon>Eurotatoria</taxon>
        <taxon>Bdelloidea</taxon>
        <taxon>Philodinida</taxon>
        <taxon>Philodinidae</taxon>
        <taxon>Rotaria</taxon>
    </lineage>
</organism>
<evidence type="ECO:0000313" key="3">
    <source>
        <dbReference type="Proteomes" id="UP000663842"/>
    </source>
</evidence>
<accession>A0A819Y5I6</accession>
<protein>
    <submittedName>
        <fullName evidence="2">Uncharacterized protein</fullName>
    </submittedName>
</protein>
<evidence type="ECO:0000313" key="2">
    <source>
        <dbReference type="EMBL" id="CAF4154104.1"/>
    </source>
</evidence>
<dbReference type="AlphaFoldDB" id="A0A819Y5I6"/>
<gene>
    <name evidence="2" type="ORF">UXM345_LOCUS25299</name>
</gene>
<dbReference type="EMBL" id="CAJOBF010004825">
    <property type="protein sequence ID" value="CAF4154104.1"/>
    <property type="molecule type" value="Genomic_DNA"/>
</dbReference>
<reference evidence="2" key="1">
    <citation type="submission" date="2021-02" db="EMBL/GenBank/DDBJ databases">
        <authorList>
            <person name="Nowell W R."/>
        </authorList>
    </citation>
    <scope>NUCLEOTIDE SEQUENCE</scope>
</reference>
<comment type="caution">
    <text evidence="2">The sequence shown here is derived from an EMBL/GenBank/DDBJ whole genome shotgun (WGS) entry which is preliminary data.</text>
</comment>
<dbReference type="Proteomes" id="UP000663842">
    <property type="component" value="Unassembled WGS sequence"/>
</dbReference>
<proteinExistence type="predicted"/>
<sequence>MMMQDTGNRCHNHHTFEFKKHYTTVAHTEQNGERINNIIHSARAANGLACDIDYKYKDIRIDTKIKKIKEKIHIIITNDQYKIREQIEIGLKDHAEKIRQQFTQCCPFRKSKISIFCFRLKDQEKFEKLVYTLINAIKMKIKSDGMNPEMNDPMPYNFREQSEPNIGDPYGKLPLHYLKAQAAGGDSNEKQMKHTEDMNDKKSLITSHLNQTYGPVPPNTIATQFNFYCPDNSLSSYYSMDQNRMIISYPGDLLHSLKGLSSQAPSSDPMQQYLHHAPSLHYVQMNNMDSLLGSPSSHQQVDTRFSSMTDSSSGMRSRCYHPYNYPRIDPSSHPMNLNDSQSSSSQSITNASVPTTKSTQQFNIENLGPDAAPRERQTSTIGNIPDSQHQQS</sequence>
<evidence type="ECO:0000256" key="1">
    <source>
        <dbReference type="SAM" id="MobiDB-lite"/>
    </source>
</evidence>
<name>A0A819Y5I6_9BILA</name>